<sequence>MADIQPPSKGRIGHEGQPQAQGQPYADQPQVNKEDNGIQAKGQQKQPRRHTREELEQFYYEMINGGPGIIVTQASHLPDCDIDLPEVTKKLGRRKG</sequence>
<organism evidence="2 3">
    <name type="scientific">Penicillium cosmopolitanum</name>
    <dbReference type="NCBI Taxonomy" id="1131564"/>
    <lineage>
        <taxon>Eukaryota</taxon>
        <taxon>Fungi</taxon>
        <taxon>Dikarya</taxon>
        <taxon>Ascomycota</taxon>
        <taxon>Pezizomycotina</taxon>
        <taxon>Eurotiomycetes</taxon>
        <taxon>Eurotiomycetidae</taxon>
        <taxon>Eurotiales</taxon>
        <taxon>Aspergillaceae</taxon>
        <taxon>Penicillium</taxon>
    </lineage>
</organism>
<dbReference type="RefSeq" id="XP_056491616.1">
    <property type="nucleotide sequence ID" value="XM_056628882.1"/>
</dbReference>
<dbReference type="EMBL" id="JAPZBU010000005">
    <property type="protein sequence ID" value="KAJ5404374.1"/>
    <property type="molecule type" value="Genomic_DNA"/>
</dbReference>
<reference evidence="2" key="2">
    <citation type="journal article" date="2023" name="IMA Fungus">
        <title>Comparative genomic study of the Penicillium genus elucidates a diverse pangenome and 15 lateral gene transfer events.</title>
        <authorList>
            <person name="Petersen C."/>
            <person name="Sorensen T."/>
            <person name="Nielsen M.R."/>
            <person name="Sondergaard T.E."/>
            <person name="Sorensen J.L."/>
            <person name="Fitzpatrick D.A."/>
            <person name="Frisvad J.C."/>
            <person name="Nielsen K.L."/>
        </authorList>
    </citation>
    <scope>NUCLEOTIDE SEQUENCE</scope>
    <source>
        <strain evidence="2">IBT 29677</strain>
    </source>
</reference>
<evidence type="ECO:0000313" key="3">
    <source>
        <dbReference type="Proteomes" id="UP001147747"/>
    </source>
</evidence>
<reference evidence="2" key="1">
    <citation type="submission" date="2022-12" db="EMBL/GenBank/DDBJ databases">
        <authorList>
            <person name="Petersen C."/>
        </authorList>
    </citation>
    <scope>NUCLEOTIDE SEQUENCE</scope>
    <source>
        <strain evidence="2">IBT 29677</strain>
    </source>
</reference>
<evidence type="ECO:0000313" key="2">
    <source>
        <dbReference type="EMBL" id="KAJ5404374.1"/>
    </source>
</evidence>
<accession>A0A9W9W6G3</accession>
<keyword evidence="3" id="KW-1185">Reference proteome</keyword>
<feature type="region of interest" description="Disordered" evidence="1">
    <location>
        <begin position="1"/>
        <end position="54"/>
    </location>
</feature>
<evidence type="ECO:0000256" key="1">
    <source>
        <dbReference type="SAM" id="MobiDB-lite"/>
    </source>
</evidence>
<dbReference type="Proteomes" id="UP001147747">
    <property type="component" value="Unassembled WGS sequence"/>
</dbReference>
<protein>
    <submittedName>
        <fullName evidence="2">Uncharacterized protein</fullName>
    </submittedName>
</protein>
<dbReference type="GeneID" id="81367862"/>
<proteinExistence type="predicted"/>
<name>A0A9W9W6G3_9EURO</name>
<gene>
    <name evidence="2" type="ORF">N7509_004245</name>
</gene>
<dbReference type="AlphaFoldDB" id="A0A9W9W6G3"/>
<comment type="caution">
    <text evidence="2">The sequence shown here is derived from an EMBL/GenBank/DDBJ whole genome shotgun (WGS) entry which is preliminary data.</text>
</comment>